<sequence>MIDEGQGVQDWLAISIPRQQLWLCRGAKQIAVWPVSTAVAGTGERQGSGATPRGWHRIRAMIGASLPKGTVFVGRRPTGEIYRPELAAREPERDWILSRILWLTGTETGRNRGGAVDTLRRFIYIHGTPETEPMGEPRSHGCIRMRSEDVVALFDRCHPGMPVLLEDGD</sequence>
<evidence type="ECO:0000313" key="11">
    <source>
        <dbReference type="EMBL" id="MEX0430546.1"/>
    </source>
</evidence>
<dbReference type="PANTHER" id="PTHR30582">
    <property type="entry name" value="L,D-TRANSPEPTIDASE"/>
    <property type="match status" value="1"/>
</dbReference>
<evidence type="ECO:0000256" key="2">
    <source>
        <dbReference type="ARBA" id="ARBA00005992"/>
    </source>
</evidence>
<evidence type="ECO:0000256" key="9">
    <source>
        <dbReference type="PROSITE-ProRule" id="PRU01373"/>
    </source>
</evidence>
<evidence type="ECO:0000256" key="6">
    <source>
        <dbReference type="ARBA" id="ARBA00022960"/>
    </source>
</evidence>
<keyword evidence="4 11" id="KW-0808">Transferase</keyword>
<evidence type="ECO:0000256" key="4">
    <source>
        <dbReference type="ARBA" id="ARBA00022679"/>
    </source>
</evidence>
<dbReference type="InterPro" id="IPR005490">
    <property type="entry name" value="LD_TPept_cat_dom"/>
</dbReference>
<feature type="active site" description="Proton donor/acceptor" evidence="9">
    <location>
        <position position="126"/>
    </location>
</feature>
<dbReference type="Gene3D" id="2.40.440.10">
    <property type="entry name" value="L,D-transpeptidase catalytic domain-like"/>
    <property type="match status" value="1"/>
</dbReference>
<keyword evidence="3" id="KW-0328">Glycosyltransferase</keyword>
<keyword evidence="7 9" id="KW-0573">Peptidoglycan synthesis</keyword>
<dbReference type="EMBL" id="JBAKFF010000001">
    <property type="protein sequence ID" value="MEX0430546.1"/>
    <property type="molecule type" value="Genomic_DNA"/>
</dbReference>
<feature type="active site" description="Nucleophile" evidence="9">
    <location>
        <position position="142"/>
    </location>
</feature>
<gene>
    <name evidence="11" type="ORF">V6X30_03895</name>
</gene>
<dbReference type="CDD" id="cd16913">
    <property type="entry name" value="YkuD_like"/>
    <property type="match status" value="1"/>
</dbReference>
<dbReference type="EC" id="2.-.-.-" evidence="11"/>
<evidence type="ECO:0000313" key="12">
    <source>
        <dbReference type="Proteomes" id="UP001556637"/>
    </source>
</evidence>
<evidence type="ECO:0000256" key="8">
    <source>
        <dbReference type="ARBA" id="ARBA00023316"/>
    </source>
</evidence>
<dbReference type="RefSeq" id="WP_367983338.1">
    <property type="nucleotide sequence ID" value="NZ_JBAKFF010000001.1"/>
</dbReference>
<dbReference type="PANTHER" id="PTHR30582:SF24">
    <property type="entry name" value="L,D-TRANSPEPTIDASE ERFK_SRFK-RELATED"/>
    <property type="match status" value="1"/>
</dbReference>
<dbReference type="Pfam" id="PF03734">
    <property type="entry name" value="YkuD"/>
    <property type="match status" value="1"/>
</dbReference>
<dbReference type="SUPFAM" id="SSF141523">
    <property type="entry name" value="L,D-transpeptidase catalytic domain-like"/>
    <property type="match status" value="1"/>
</dbReference>
<evidence type="ECO:0000259" key="10">
    <source>
        <dbReference type="PROSITE" id="PS52029"/>
    </source>
</evidence>
<dbReference type="PROSITE" id="PS52029">
    <property type="entry name" value="LD_TPASE"/>
    <property type="match status" value="1"/>
</dbReference>
<dbReference type="InterPro" id="IPR038063">
    <property type="entry name" value="Transpep_catalytic_dom"/>
</dbReference>
<protein>
    <submittedName>
        <fullName evidence="11">L,D-transpeptidase</fullName>
        <ecNumber evidence="11">2.-.-.-</ecNumber>
    </submittedName>
</protein>
<dbReference type="GO" id="GO:0016740">
    <property type="term" value="F:transferase activity"/>
    <property type="evidence" value="ECO:0007669"/>
    <property type="project" value="UniProtKB-KW"/>
</dbReference>
<feature type="domain" description="L,D-TPase catalytic" evidence="10">
    <location>
        <begin position="10"/>
        <end position="166"/>
    </location>
</feature>
<dbReference type="InterPro" id="IPR050979">
    <property type="entry name" value="LD-transpeptidase"/>
</dbReference>
<evidence type="ECO:0000256" key="1">
    <source>
        <dbReference type="ARBA" id="ARBA00004752"/>
    </source>
</evidence>
<name>A0ABV3T5R3_9GAMM</name>
<keyword evidence="8 9" id="KW-0961">Cell wall biogenesis/degradation</keyword>
<keyword evidence="6 9" id="KW-0133">Cell shape</keyword>
<dbReference type="Proteomes" id="UP001556637">
    <property type="component" value="Unassembled WGS sequence"/>
</dbReference>
<reference evidence="11 12" key="1">
    <citation type="submission" date="2024-02" db="EMBL/GenBank/DDBJ databases">
        <title>New especies of Spiribacter isolated from saline water.</title>
        <authorList>
            <person name="Leon M.J."/>
            <person name="De La Haba R."/>
            <person name="Sanchez-Porro C."/>
            <person name="Ventosa A."/>
        </authorList>
    </citation>
    <scope>NUCLEOTIDE SEQUENCE [LARGE SCALE GENOMIC DNA]</scope>
    <source>
        <strain evidence="12">ag22IC4-189</strain>
    </source>
</reference>
<comment type="similarity">
    <text evidence="2">Belongs to the YkuD family.</text>
</comment>
<keyword evidence="12" id="KW-1185">Reference proteome</keyword>
<accession>A0ABV3T5R3</accession>
<evidence type="ECO:0000256" key="5">
    <source>
        <dbReference type="ARBA" id="ARBA00022801"/>
    </source>
</evidence>
<keyword evidence="5" id="KW-0378">Hydrolase</keyword>
<organism evidence="11 12">
    <name type="scientific">Spiribacter insolitus</name>
    <dbReference type="NCBI Taxonomy" id="3122417"/>
    <lineage>
        <taxon>Bacteria</taxon>
        <taxon>Pseudomonadati</taxon>
        <taxon>Pseudomonadota</taxon>
        <taxon>Gammaproteobacteria</taxon>
        <taxon>Chromatiales</taxon>
        <taxon>Ectothiorhodospiraceae</taxon>
        <taxon>Spiribacter</taxon>
    </lineage>
</organism>
<evidence type="ECO:0000256" key="7">
    <source>
        <dbReference type="ARBA" id="ARBA00022984"/>
    </source>
</evidence>
<proteinExistence type="inferred from homology"/>
<comment type="caution">
    <text evidence="11">The sequence shown here is derived from an EMBL/GenBank/DDBJ whole genome shotgun (WGS) entry which is preliminary data.</text>
</comment>
<evidence type="ECO:0000256" key="3">
    <source>
        <dbReference type="ARBA" id="ARBA00022676"/>
    </source>
</evidence>
<comment type="pathway">
    <text evidence="1 9">Cell wall biogenesis; peptidoglycan biosynthesis.</text>
</comment>